<dbReference type="RefSeq" id="WP_009180068.1">
    <property type="nucleotide sequence ID" value="NZ_CM001368.1"/>
</dbReference>
<proteinExistence type="predicted"/>
<accession>G7QDX7</accession>
<keyword evidence="1" id="KW-0479">Metal-binding</keyword>
<dbReference type="Gene3D" id="2.60.120.10">
    <property type="entry name" value="Jelly Rolls"/>
    <property type="match status" value="1"/>
</dbReference>
<dbReference type="SUPFAM" id="SSF51182">
    <property type="entry name" value="RmlC-like cupins"/>
    <property type="match status" value="1"/>
</dbReference>
<gene>
    <name evidence="3" type="ORF">DFW101_0616</name>
</gene>
<dbReference type="InterPro" id="IPR013096">
    <property type="entry name" value="Cupin_2"/>
</dbReference>
<sequence length="116" mass="12623">MKIMDYRDAPARELTSATMRGVTGRVVVGKADGADNFCMRVIEVAPGGVIPPHRHPWEHEQFVHAGRGRMRHDGQWTDIGPGTVLFVPGDAEHHIENTGDTPLVIVCLVPAGPPEL</sequence>
<dbReference type="OrthoDB" id="9791297at2"/>
<evidence type="ECO:0000256" key="1">
    <source>
        <dbReference type="ARBA" id="ARBA00022723"/>
    </source>
</evidence>
<dbReference type="eggNOG" id="COG1917">
    <property type="taxonomic scope" value="Bacteria"/>
</dbReference>
<dbReference type="InterPro" id="IPR014710">
    <property type="entry name" value="RmlC-like_jellyroll"/>
</dbReference>
<evidence type="ECO:0000259" key="2">
    <source>
        <dbReference type="Pfam" id="PF07883"/>
    </source>
</evidence>
<keyword evidence="4" id="KW-1185">Reference proteome</keyword>
<dbReference type="PANTHER" id="PTHR35848:SF6">
    <property type="entry name" value="CUPIN TYPE-2 DOMAIN-CONTAINING PROTEIN"/>
    <property type="match status" value="1"/>
</dbReference>
<dbReference type="HOGENOM" id="CLU_116722_4_1_7"/>
<feature type="domain" description="Cupin type-2" evidence="2">
    <location>
        <begin position="41"/>
        <end position="108"/>
    </location>
</feature>
<dbReference type="Pfam" id="PF07883">
    <property type="entry name" value="Cupin_2"/>
    <property type="match status" value="1"/>
</dbReference>
<evidence type="ECO:0000313" key="4">
    <source>
        <dbReference type="Proteomes" id="UP000004662"/>
    </source>
</evidence>
<dbReference type="CDD" id="cd02222">
    <property type="entry name" value="cupin_TM1459-like"/>
    <property type="match status" value="1"/>
</dbReference>
<dbReference type="PANTHER" id="PTHR35848">
    <property type="entry name" value="OXALATE-BINDING PROTEIN"/>
    <property type="match status" value="1"/>
</dbReference>
<reference evidence="4" key="1">
    <citation type="journal article" date="2015" name="Genome Announc.">
        <title>High-Quality Draft Genome Sequence of Desulfovibrio carbinoliphilus FW-101-2B, an Organic Acid-Oxidizing Sulfate-Reducing Bacterium Isolated from Uranium(VI)-Contaminated Groundwater.</title>
        <authorList>
            <person name="Ramsay B.D."/>
            <person name="Hwang C."/>
            <person name="Woo H.L."/>
            <person name="Carroll S.L."/>
            <person name="Lucas S."/>
            <person name="Han J."/>
            <person name="Lapidus A.L."/>
            <person name="Cheng J.F."/>
            <person name="Goodwin L.A."/>
            <person name="Pitluck S."/>
            <person name="Peters L."/>
            <person name="Chertkov O."/>
            <person name="Held B."/>
            <person name="Detter J.C."/>
            <person name="Han C.S."/>
            <person name="Tapia R."/>
            <person name="Land M.L."/>
            <person name="Hauser L.J."/>
            <person name="Kyrpides N.C."/>
            <person name="Ivanova N.N."/>
            <person name="Mikhailova N."/>
            <person name="Pagani I."/>
            <person name="Woyke T."/>
            <person name="Arkin A.P."/>
            <person name="Dehal P."/>
            <person name="Chivian D."/>
            <person name="Criddle C.S."/>
            <person name="Wu W."/>
            <person name="Chakraborty R."/>
            <person name="Hazen T.C."/>
            <person name="Fields M.W."/>
        </authorList>
    </citation>
    <scope>NUCLEOTIDE SEQUENCE [LARGE SCALE GENOMIC DNA]</scope>
    <source>
        <strain evidence="4">FW-101-2B</strain>
    </source>
</reference>
<dbReference type="Proteomes" id="UP000004662">
    <property type="component" value="Chromosome"/>
</dbReference>
<dbReference type="STRING" id="694327.DFW101_0616"/>
<organism evidence="3 4">
    <name type="scientific">Solidesulfovibrio carbinoliphilus subsp. oakridgensis</name>
    <dbReference type="NCBI Taxonomy" id="694327"/>
    <lineage>
        <taxon>Bacteria</taxon>
        <taxon>Pseudomonadati</taxon>
        <taxon>Thermodesulfobacteriota</taxon>
        <taxon>Desulfovibrionia</taxon>
        <taxon>Desulfovibrionales</taxon>
        <taxon>Desulfovibrionaceae</taxon>
        <taxon>Solidesulfovibrio</taxon>
    </lineage>
</organism>
<dbReference type="EMBL" id="CM001368">
    <property type="protein sequence ID" value="EHJ46633.1"/>
    <property type="molecule type" value="Genomic_DNA"/>
</dbReference>
<dbReference type="GO" id="GO:0046872">
    <property type="term" value="F:metal ion binding"/>
    <property type="evidence" value="ECO:0007669"/>
    <property type="project" value="UniProtKB-KW"/>
</dbReference>
<evidence type="ECO:0000313" key="3">
    <source>
        <dbReference type="EMBL" id="EHJ46633.1"/>
    </source>
</evidence>
<name>G7QDX7_9BACT</name>
<protein>
    <submittedName>
        <fullName evidence="3">Cupin 2 conserved barrel domain protein</fullName>
    </submittedName>
</protein>
<dbReference type="AlphaFoldDB" id="G7QDX7"/>
<dbReference type="InterPro" id="IPR051610">
    <property type="entry name" value="GPI/OXD"/>
</dbReference>
<dbReference type="InterPro" id="IPR011051">
    <property type="entry name" value="RmlC_Cupin_sf"/>
</dbReference>